<dbReference type="InterPro" id="IPR015655">
    <property type="entry name" value="PP2C"/>
</dbReference>
<dbReference type="InterPro" id="IPR001932">
    <property type="entry name" value="PPM-type_phosphatase-like_dom"/>
</dbReference>
<evidence type="ECO:0000259" key="2">
    <source>
        <dbReference type="PROSITE" id="PS51746"/>
    </source>
</evidence>
<feature type="region of interest" description="Disordered" evidence="1">
    <location>
        <begin position="1"/>
        <end position="36"/>
    </location>
</feature>
<dbReference type="CDD" id="cd11717">
    <property type="entry name" value="THUMP_THUMPD1_like"/>
    <property type="match status" value="1"/>
</dbReference>
<feature type="region of interest" description="Disordered" evidence="1">
    <location>
        <begin position="359"/>
        <end position="379"/>
    </location>
</feature>
<name>A0A976MC34_THEOR</name>
<dbReference type="PROSITE" id="PS51746">
    <property type="entry name" value="PPM_2"/>
    <property type="match status" value="1"/>
</dbReference>
<feature type="region of interest" description="Disordered" evidence="1">
    <location>
        <begin position="212"/>
        <end position="241"/>
    </location>
</feature>
<dbReference type="InterPro" id="IPR040183">
    <property type="entry name" value="THUMPD1-like"/>
</dbReference>
<reference evidence="3" key="1">
    <citation type="submission" date="2022-07" db="EMBL/GenBank/DDBJ databases">
        <title>Evaluation of T. orientalis genome assembly methods using nanopore sequencing and analysis of variation between genomes.</title>
        <authorList>
            <person name="Yam J."/>
            <person name="Micallef M.L."/>
            <person name="Liu M."/>
            <person name="Djordjevic S.P."/>
            <person name="Bogema D.R."/>
            <person name="Jenkins C."/>
        </authorList>
    </citation>
    <scope>NUCLEOTIDE SEQUENCE</scope>
    <source>
        <strain evidence="3">Goon Nure</strain>
    </source>
</reference>
<feature type="compositionally biased region" description="Polar residues" evidence="1">
    <location>
        <begin position="9"/>
        <end position="20"/>
    </location>
</feature>
<accession>A0A976MC34</accession>
<dbReference type="Proteomes" id="UP000244811">
    <property type="component" value="Chromosome 3"/>
</dbReference>
<dbReference type="PANTHER" id="PTHR47992">
    <property type="entry name" value="PROTEIN PHOSPHATASE"/>
    <property type="match status" value="1"/>
</dbReference>
<dbReference type="SUPFAM" id="SSF143437">
    <property type="entry name" value="THUMP domain-like"/>
    <property type="match status" value="1"/>
</dbReference>
<sequence length="836" mass="94625">MGKTALDTPRSTDNINNKTIKGSGKGFGRRRNGPKWNRIKQENGKLTLGTKGLLVTNSMVGKYKDAMQEILSILREHSGVESVHREESTTKPVEPKDMDPERLLEQEITQVNEEFSRFVPGSCISKGLNFVVFKYKEDVPSKYVQGIFTKILENKAYTARFLSKIVPIDRICNANLNDLKNVLENIFKSEFPLSVTGEGVCVDTAEPVGADSTINTTYNDKTSKSEDKGSDDHDNSSDEPSVPKDTWALYFKRTNSNSLSHESVLDLITQLLRGKYKVNLKFPDKLIVVCVVKSDSLRVPESGQWFPDPESEWYIHESQDWMHNPNENVYFHIESKTIVPSNQGEEAVSYSNEDVYDGSDVDAHDGHEEEQEYLEEEDDEEDLAIDFNKDLMAGTSSHKGQLESKVENEDRFITRECLSIQYVSNSEALCYFSGVFDGHQGPACSDYIVKHLKNNILTVFRQNLTSNSFKKRKMMSNNSFKLNQFPNNSDHDPTEDTLNQKVDWEIYNLLYAIKKGVEMLDYNYCSYCVNSQLSYNSLNNPQSATQHNIDPSNIFNLNGSTLNLLFLMGPDEYGRLKLIAANVGDSRAILCMRDGDKYVAKDLTLDHKPNLKKERERIVKGGGSVERIQNTWRALLRVDQRVINDLGNRIKGVSSAALNVLNGRLKQINNAHKDTNLAESHDRGSPLIGIRRQDKGVVCGLSTSRSIGDYILKGNIISGDVDLFVFDVDFDDYMFVVQCTDGVTDRLSSQEIVDSILESIGDGLNPEKAAEKVVKLAEHKKSFDDKTCNIIYFTWHKEFYRKVLDPDKPEATQNEADKANQLEQSEDQEEDEDIFM</sequence>
<dbReference type="SMART" id="SM00332">
    <property type="entry name" value="PP2Cc"/>
    <property type="match status" value="1"/>
</dbReference>
<protein>
    <recommendedName>
        <fullName evidence="2">PPM-type phosphatase domain-containing protein</fullName>
    </recommendedName>
</protein>
<dbReference type="InterPro" id="IPR036457">
    <property type="entry name" value="PPM-type-like_dom_sf"/>
</dbReference>
<feature type="domain" description="PPM-type phosphatase" evidence="2">
    <location>
        <begin position="392"/>
        <end position="793"/>
    </location>
</feature>
<feature type="region of interest" description="Disordered" evidence="1">
    <location>
        <begin position="806"/>
        <end position="836"/>
    </location>
</feature>
<dbReference type="GO" id="GO:0003723">
    <property type="term" value="F:RNA binding"/>
    <property type="evidence" value="ECO:0007669"/>
    <property type="project" value="InterPro"/>
</dbReference>
<dbReference type="AlphaFoldDB" id="A0A976MC34"/>
<dbReference type="GO" id="GO:0006400">
    <property type="term" value="P:tRNA modification"/>
    <property type="evidence" value="ECO:0007669"/>
    <property type="project" value="InterPro"/>
</dbReference>
<evidence type="ECO:0000256" key="1">
    <source>
        <dbReference type="SAM" id="MobiDB-lite"/>
    </source>
</evidence>
<dbReference type="GO" id="GO:0004722">
    <property type="term" value="F:protein serine/threonine phosphatase activity"/>
    <property type="evidence" value="ECO:0007669"/>
    <property type="project" value="InterPro"/>
</dbReference>
<evidence type="ECO:0000313" key="4">
    <source>
        <dbReference type="Proteomes" id="UP000244811"/>
    </source>
</evidence>
<organism evidence="3 4">
    <name type="scientific">Theileria orientalis</name>
    <dbReference type="NCBI Taxonomy" id="68886"/>
    <lineage>
        <taxon>Eukaryota</taxon>
        <taxon>Sar</taxon>
        <taxon>Alveolata</taxon>
        <taxon>Apicomplexa</taxon>
        <taxon>Aconoidasida</taxon>
        <taxon>Piroplasmida</taxon>
        <taxon>Theileriidae</taxon>
        <taxon>Theileria</taxon>
    </lineage>
</organism>
<dbReference type="Gene3D" id="3.60.40.10">
    <property type="entry name" value="PPM-type phosphatase domain"/>
    <property type="match status" value="1"/>
</dbReference>
<feature type="compositionally biased region" description="Basic and acidic residues" evidence="1">
    <location>
        <begin position="221"/>
        <end position="236"/>
    </location>
</feature>
<dbReference type="EMBL" id="CP056070">
    <property type="protein sequence ID" value="UKK01603.2"/>
    <property type="molecule type" value="Genomic_DNA"/>
</dbReference>
<gene>
    <name evidence="3" type="ORF">MACK_002421</name>
</gene>
<dbReference type="Pfam" id="PF00481">
    <property type="entry name" value="PP2C"/>
    <property type="match status" value="2"/>
</dbReference>
<feature type="compositionally biased region" description="Acidic residues" evidence="1">
    <location>
        <begin position="824"/>
        <end position="836"/>
    </location>
</feature>
<evidence type="ECO:0000313" key="3">
    <source>
        <dbReference type="EMBL" id="UKK01603.2"/>
    </source>
</evidence>
<proteinExistence type="predicted"/>
<dbReference type="CDD" id="cd00143">
    <property type="entry name" value="PP2Cc"/>
    <property type="match status" value="1"/>
</dbReference>
<feature type="compositionally biased region" description="Acidic residues" evidence="1">
    <location>
        <begin position="368"/>
        <end position="379"/>
    </location>
</feature>
<feature type="compositionally biased region" description="Basic and acidic residues" evidence="1">
    <location>
        <begin position="806"/>
        <end position="820"/>
    </location>
</feature>
<dbReference type="SUPFAM" id="SSF81606">
    <property type="entry name" value="PP2C-like"/>
    <property type="match status" value="1"/>
</dbReference>
<dbReference type="Gene3D" id="3.30.2300.10">
    <property type="entry name" value="THUMP superfamily"/>
    <property type="match status" value="1"/>
</dbReference>